<evidence type="ECO:0000256" key="1">
    <source>
        <dbReference type="SAM" id="SignalP"/>
    </source>
</evidence>
<evidence type="ECO:0000313" key="2">
    <source>
        <dbReference type="EMBL" id="TDE16527.1"/>
    </source>
</evidence>
<dbReference type="AlphaFoldDB" id="A0A4R5DS35"/>
<dbReference type="EMBL" id="SMFL01000003">
    <property type="protein sequence ID" value="TDE16527.1"/>
    <property type="molecule type" value="Genomic_DNA"/>
</dbReference>
<accession>A0A4R5DS35</accession>
<keyword evidence="1" id="KW-0732">Signal</keyword>
<reference evidence="2 3" key="1">
    <citation type="submission" date="2019-03" db="EMBL/GenBank/DDBJ databases">
        <title>Dyadobacter AR-3-6 sp. nov., isolated from arctic soil.</title>
        <authorList>
            <person name="Chaudhary D.K."/>
        </authorList>
    </citation>
    <scope>NUCLEOTIDE SEQUENCE [LARGE SCALE GENOMIC DNA]</scope>
    <source>
        <strain evidence="2 3">AR-3-6</strain>
    </source>
</reference>
<feature type="signal peptide" evidence="1">
    <location>
        <begin position="1"/>
        <end position="23"/>
    </location>
</feature>
<comment type="caution">
    <text evidence="2">The sequence shown here is derived from an EMBL/GenBank/DDBJ whole genome shotgun (WGS) entry which is preliminary data.</text>
</comment>
<name>A0A4R5DS35_9BACT</name>
<organism evidence="2 3">
    <name type="scientific">Dyadobacter psychrotolerans</name>
    <dbReference type="NCBI Taxonomy" id="2541721"/>
    <lineage>
        <taxon>Bacteria</taxon>
        <taxon>Pseudomonadati</taxon>
        <taxon>Bacteroidota</taxon>
        <taxon>Cytophagia</taxon>
        <taxon>Cytophagales</taxon>
        <taxon>Spirosomataceae</taxon>
        <taxon>Dyadobacter</taxon>
    </lineage>
</organism>
<proteinExistence type="predicted"/>
<dbReference type="OrthoDB" id="942794at2"/>
<gene>
    <name evidence="2" type="ORF">E0F88_09830</name>
</gene>
<dbReference type="Proteomes" id="UP000294850">
    <property type="component" value="Unassembled WGS sequence"/>
</dbReference>
<sequence>MKSIFTFLAIIVFFSAAYSQENADYYRPVFPRPVGVKQFNAGSLLKTLGDVKIINRWYAGASGFIRTDKNRITNSLEGLAATDSPEAYGWSVAAGWVSHEQWAVEAEYARSPIHNVLILNGDNSLSYKFANDKNSLILRGKRRLLFGKPSLRRSAFWLSGGIGLVPNSGKQKDYWEFEGFRGRGRRNGVDTLFITSETRTNTKFTGLAEASAEYIVKISKGIDLAFFGRKQWGLGNSLETNLVYYVNHQETQSAKITGDGSGWNLGISLRYNIHIGYDYAKLNVNSRRDRNPDGL</sequence>
<keyword evidence="3" id="KW-1185">Reference proteome</keyword>
<dbReference type="RefSeq" id="WP_131958060.1">
    <property type="nucleotide sequence ID" value="NZ_SMFL01000003.1"/>
</dbReference>
<feature type="chain" id="PRO_5021000033" evidence="1">
    <location>
        <begin position="24"/>
        <end position="295"/>
    </location>
</feature>
<protein>
    <submittedName>
        <fullName evidence="2">Uncharacterized protein</fullName>
    </submittedName>
</protein>
<evidence type="ECO:0000313" key="3">
    <source>
        <dbReference type="Proteomes" id="UP000294850"/>
    </source>
</evidence>